<dbReference type="InterPro" id="IPR011009">
    <property type="entry name" value="Kinase-like_dom_sf"/>
</dbReference>
<comment type="caution">
    <text evidence="10">The sequence shown here is derived from an EMBL/GenBank/DDBJ whole genome shotgun (WGS) entry which is preliminary data.</text>
</comment>
<dbReference type="PROSITE" id="PS00107">
    <property type="entry name" value="PROTEIN_KINASE_ATP"/>
    <property type="match status" value="1"/>
</dbReference>
<evidence type="ECO:0000259" key="9">
    <source>
        <dbReference type="PROSITE" id="PS50011"/>
    </source>
</evidence>
<dbReference type="GO" id="GO:0004674">
    <property type="term" value="F:protein serine/threonine kinase activity"/>
    <property type="evidence" value="ECO:0007669"/>
    <property type="project" value="UniProtKB-KW"/>
</dbReference>
<feature type="region of interest" description="Disordered" evidence="8">
    <location>
        <begin position="388"/>
        <end position="417"/>
    </location>
</feature>
<dbReference type="InterPro" id="IPR017441">
    <property type="entry name" value="Protein_kinase_ATP_BS"/>
</dbReference>
<name>A0A8J5XUZ2_DIALT</name>
<dbReference type="GO" id="GO:0005524">
    <property type="term" value="F:ATP binding"/>
    <property type="evidence" value="ECO:0007669"/>
    <property type="project" value="UniProtKB-UniRule"/>
</dbReference>
<feature type="binding site" evidence="6">
    <location>
        <position position="67"/>
    </location>
    <ligand>
        <name>ATP</name>
        <dbReference type="ChEBI" id="CHEBI:30616"/>
    </ligand>
</feature>
<organism evidence="10 11">
    <name type="scientific">Diacronema lutheri</name>
    <name type="common">Unicellular marine alga</name>
    <name type="synonym">Monochrysis lutheri</name>
    <dbReference type="NCBI Taxonomy" id="2081491"/>
    <lineage>
        <taxon>Eukaryota</taxon>
        <taxon>Haptista</taxon>
        <taxon>Haptophyta</taxon>
        <taxon>Pavlovophyceae</taxon>
        <taxon>Pavlovales</taxon>
        <taxon>Pavlovaceae</taxon>
        <taxon>Diacronema</taxon>
    </lineage>
</organism>
<evidence type="ECO:0000313" key="10">
    <source>
        <dbReference type="EMBL" id="KAG8469032.1"/>
    </source>
</evidence>
<feature type="domain" description="Protein kinase" evidence="9">
    <location>
        <begin position="38"/>
        <end position="305"/>
    </location>
</feature>
<evidence type="ECO:0000256" key="5">
    <source>
        <dbReference type="ARBA" id="ARBA00022840"/>
    </source>
</evidence>
<keyword evidence="2" id="KW-0808">Transferase</keyword>
<evidence type="ECO:0000256" key="2">
    <source>
        <dbReference type="ARBA" id="ARBA00022679"/>
    </source>
</evidence>
<proteinExistence type="inferred from homology"/>
<dbReference type="Gene3D" id="1.10.510.10">
    <property type="entry name" value="Transferase(Phosphotransferase) domain 1"/>
    <property type="match status" value="1"/>
</dbReference>
<evidence type="ECO:0000256" key="4">
    <source>
        <dbReference type="ARBA" id="ARBA00022777"/>
    </source>
</evidence>
<dbReference type="InterPro" id="IPR008271">
    <property type="entry name" value="Ser/Thr_kinase_AS"/>
</dbReference>
<dbReference type="PROSITE" id="PS50011">
    <property type="entry name" value="PROTEIN_KINASE_DOM"/>
    <property type="match status" value="1"/>
</dbReference>
<keyword evidence="1 7" id="KW-0723">Serine/threonine-protein kinase</keyword>
<sequence length="459" mass="49106">MALRARRHSTLPAGGANLQRSQSGAAGFTVLTINLADIKWIRRIGKGDYGEVWLARHEGANRTMAVKRINKGLITDESRIAFLQEIRLLSSLRHANLVKVYGACDSPSRGLFLFVELCAGSWRERLDDAEPIPPRVLVSVLRGVAAGMAYLHDKGVVHRDLKAANVLLRAAKDELDDAYPVVSDMGLARHVAMDGKMTVRGTTWVMAPEMLRHGTYDAAVDIFSYGILIGESVTRLDAEDVPRTKRFLVDWDELRTEGAIALAAGARGRCYERLLSLAADCSVDEPSARPRFGVVVDRLRAHAAELAAEPADDETTSGAPGSRAVAAVAATVSAVTLEVDADALDAPVAADLSAAVPPDRAPGVLTRLAWLARSCCLCFWRERPQLASDASAAPPPSPLKPAAPTDKSGAPTASDAHLARISSFQKSALDQGDTFQMTLSVPAMRSSRAGEPESSESDA</sequence>
<protein>
    <recommendedName>
        <fullName evidence="9">Protein kinase domain-containing protein</fullName>
    </recommendedName>
</protein>
<dbReference type="EMBL" id="JAGTXO010000003">
    <property type="protein sequence ID" value="KAG8469032.1"/>
    <property type="molecule type" value="Genomic_DNA"/>
</dbReference>
<evidence type="ECO:0000313" key="11">
    <source>
        <dbReference type="Proteomes" id="UP000751190"/>
    </source>
</evidence>
<evidence type="ECO:0000256" key="3">
    <source>
        <dbReference type="ARBA" id="ARBA00022741"/>
    </source>
</evidence>
<keyword evidence="4" id="KW-0418">Kinase</keyword>
<feature type="region of interest" description="Disordered" evidence="8">
    <location>
        <begin position="439"/>
        <end position="459"/>
    </location>
</feature>
<dbReference type="InterPro" id="IPR000719">
    <property type="entry name" value="Prot_kinase_dom"/>
</dbReference>
<comment type="similarity">
    <text evidence="7">Belongs to the protein kinase superfamily.</text>
</comment>
<keyword evidence="11" id="KW-1185">Reference proteome</keyword>
<dbReference type="PANTHER" id="PTHR46485:SF5">
    <property type="entry name" value="CENTER DIVIDER, ISOFORM A"/>
    <property type="match status" value="1"/>
</dbReference>
<dbReference type="OMA" id="HEGANRT"/>
<dbReference type="Proteomes" id="UP000751190">
    <property type="component" value="Unassembled WGS sequence"/>
</dbReference>
<dbReference type="SUPFAM" id="SSF56112">
    <property type="entry name" value="Protein kinase-like (PK-like)"/>
    <property type="match status" value="1"/>
</dbReference>
<evidence type="ECO:0000256" key="7">
    <source>
        <dbReference type="RuleBase" id="RU000304"/>
    </source>
</evidence>
<dbReference type="Pfam" id="PF00069">
    <property type="entry name" value="Pkinase"/>
    <property type="match status" value="1"/>
</dbReference>
<evidence type="ECO:0000256" key="8">
    <source>
        <dbReference type="SAM" id="MobiDB-lite"/>
    </source>
</evidence>
<dbReference type="PANTHER" id="PTHR46485">
    <property type="entry name" value="LIM DOMAIN KINASE 1"/>
    <property type="match status" value="1"/>
</dbReference>
<dbReference type="OrthoDB" id="20134at2759"/>
<gene>
    <name evidence="10" type="ORF">KFE25_007550</name>
</gene>
<keyword evidence="3 6" id="KW-0547">Nucleotide-binding</keyword>
<accession>A0A8J5XUZ2</accession>
<evidence type="ECO:0000256" key="6">
    <source>
        <dbReference type="PROSITE-ProRule" id="PRU10141"/>
    </source>
</evidence>
<dbReference type="AlphaFoldDB" id="A0A8J5XUZ2"/>
<keyword evidence="5 6" id="KW-0067">ATP-binding</keyword>
<reference evidence="10" key="1">
    <citation type="submission" date="2021-05" db="EMBL/GenBank/DDBJ databases">
        <title>The genome of the haptophyte Pavlova lutheri (Diacronema luteri, Pavlovales) - a model for lipid biosynthesis in eukaryotic algae.</title>
        <authorList>
            <person name="Hulatt C.J."/>
            <person name="Posewitz M.C."/>
        </authorList>
    </citation>
    <scope>NUCLEOTIDE SEQUENCE</scope>
    <source>
        <strain evidence="10">NIVA-4/92</strain>
    </source>
</reference>
<evidence type="ECO:0000256" key="1">
    <source>
        <dbReference type="ARBA" id="ARBA00022527"/>
    </source>
</evidence>
<dbReference type="PROSITE" id="PS00108">
    <property type="entry name" value="PROTEIN_KINASE_ST"/>
    <property type="match status" value="1"/>
</dbReference>
<dbReference type="SMART" id="SM00220">
    <property type="entry name" value="S_TKc"/>
    <property type="match status" value="1"/>
</dbReference>
<dbReference type="InterPro" id="IPR050940">
    <property type="entry name" value="Actin_reg-Ser/Thr_kinase"/>
</dbReference>